<evidence type="ECO:0000313" key="3">
    <source>
        <dbReference type="EMBL" id="CAB4275833.1"/>
    </source>
</evidence>
<feature type="compositionally biased region" description="Basic and acidic residues" evidence="1">
    <location>
        <begin position="81"/>
        <end position="92"/>
    </location>
</feature>
<accession>A0A6J5X0K7</accession>
<gene>
    <name evidence="2" type="ORF">CURHAP_LOCUS24769</name>
    <name evidence="3" type="ORF">CURHAP_LOCUS24771</name>
    <name evidence="4" type="ORF">ORAREDHAP_LOCUS24345</name>
    <name evidence="5" type="ORF">ORAREDHAP_LOCUS24347</name>
</gene>
<evidence type="ECO:0000313" key="4">
    <source>
        <dbReference type="EMBL" id="CAB4306220.1"/>
    </source>
</evidence>
<evidence type="ECO:0000256" key="1">
    <source>
        <dbReference type="SAM" id="MobiDB-lite"/>
    </source>
</evidence>
<protein>
    <submittedName>
        <fullName evidence="5">Uncharacterized protein</fullName>
    </submittedName>
</protein>
<reference evidence="5 6" key="2">
    <citation type="submission" date="2020-05" db="EMBL/GenBank/DDBJ databases">
        <authorList>
            <person name="Campoy J."/>
            <person name="Schneeberger K."/>
            <person name="Spophaly S."/>
        </authorList>
    </citation>
    <scope>NUCLEOTIDE SEQUENCE [LARGE SCALE GENOMIC DNA]</scope>
    <source>
        <strain evidence="5">PruArmRojPasFocal</strain>
    </source>
</reference>
<dbReference type="EMBL" id="CAEKKB010000004">
    <property type="protein sequence ID" value="CAB4306221.1"/>
    <property type="molecule type" value="Genomic_DNA"/>
</dbReference>
<dbReference type="EMBL" id="CAEKDK010000004">
    <property type="protein sequence ID" value="CAB4275833.1"/>
    <property type="molecule type" value="Genomic_DNA"/>
</dbReference>
<evidence type="ECO:0000313" key="6">
    <source>
        <dbReference type="Proteomes" id="UP000507222"/>
    </source>
</evidence>
<dbReference type="OrthoDB" id="1170664at2759"/>
<proteinExistence type="predicted"/>
<dbReference type="AlphaFoldDB" id="A0A6J5X0K7"/>
<organism evidence="5 7">
    <name type="scientific">Prunus armeniaca</name>
    <name type="common">Apricot</name>
    <name type="synonym">Armeniaca vulgaris</name>
    <dbReference type="NCBI Taxonomy" id="36596"/>
    <lineage>
        <taxon>Eukaryota</taxon>
        <taxon>Viridiplantae</taxon>
        <taxon>Streptophyta</taxon>
        <taxon>Embryophyta</taxon>
        <taxon>Tracheophyta</taxon>
        <taxon>Spermatophyta</taxon>
        <taxon>Magnoliopsida</taxon>
        <taxon>eudicotyledons</taxon>
        <taxon>Gunneridae</taxon>
        <taxon>Pentapetalae</taxon>
        <taxon>rosids</taxon>
        <taxon>fabids</taxon>
        <taxon>Rosales</taxon>
        <taxon>Rosaceae</taxon>
        <taxon>Amygdaloideae</taxon>
        <taxon>Amygdaleae</taxon>
        <taxon>Prunus</taxon>
    </lineage>
</organism>
<dbReference type="EMBL" id="CAEKDK010000004">
    <property type="protein sequence ID" value="CAB4275832.1"/>
    <property type="molecule type" value="Genomic_DNA"/>
</dbReference>
<evidence type="ECO:0000313" key="5">
    <source>
        <dbReference type="EMBL" id="CAB4306221.1"/>
    </source>
</evidence>
<keyword evidence="7" id="KW-1185">Reference proteome</keyword>
<name>A0A6J5X0K7_PRUAR</name>
<evidence type="ECO:0000313" key="2">
    <source>
        <dbReference type="EMBL" id="CAB4275832.1"/>
    </source>
</evidence>
<dbReference type="Proteomes" id="UP000507222">
    <property type="component" value="Unassembled WGS sequence"/>
</dbReference>
<dbReference type="EMBL" id="CAEKKB010000004">
    <property type="protein sequence ID" value="CAB4306220.1"/>
    <property type="molecule type" value="Genomic_DNA"/>
</dbReference>
<evidence type="ECO:0000313" key="7">
    <source>
        <dbReference type="Proteomes" id="UP000507245"/>
    </source>
</evidence>
<feature type="region of interest" description="Disordered" evidence="1">
    <location>
        <begin position="81"/>
        <end position="115"/>
    </location>
</feature>
<dbReference type="Proteomes" id="UP000507245">
    <property type="component" value="Unassembled WGS sequence"/>
</dbReference>
<reference evidence="7" key="1">
    <citation type="journal article" date="2020" name="Genome Biol.">
        <title>Gamete binning: chromosome-level and haplotype-resolved genome assembly enabled by high-throughput single-cell sequencing of gamete genomes.</title>
        <authorList>
            <person name="Campoy J.A."/>
            <person name="Sun H."/>
            <person name="Goel M."/>
            <person name="Jiao W.-B."/>
            <person name="Folz-Donahue K."/>
            <person name="Wang N."/>
            <person name="Rubio M."/>
            <person name="Liu C."/>
            <person name="Kukat C."/>
            <person name="Ruiz D."/>
            <person name="Huettel B."/>
            <person name="Schneeberger K."/>
        </authorList>
    </citation>
    <scope>NUCLEOTIDE SEQUENCE [LARGE SCALE GENOMIC DNA]</scope>
    <source>
        <strain evidence="7">cv. Rojo Pasion</strain>
    </source>
</reference>
<sequence length="115" mass="13109">MLVVTSPPRKDRIGFVRNYFDCGSVHALELMVKGVLRRELNRDNYRISYFTHGPTDDGIEVDISGMTWGEVIESELQGAFAHDDLDPGHDDAGASCSRPKRKRQQPTYLKDYYTN</sequence>